<keyword evidence="4" id="KW-1185">Reference proteome</keyword>
<feature type="transmembrane region" description="Helical" evidence="2">
    <location>
        <begin position="277"/>
        <end position="300"/>
    </location>
</feature>
<keyword evidence="2" id="KW-0472">Membrane</keyword>
<protein>
    <submittedName>
        <fullName evidence="3">Uncharacterized protein</fullName>
    </submittedName>
</protein>
<dbReference type="EMBL" id="JBHFFA010000003">
    <property type="protein sequence ID" value="KAL2633297.1"/>
    <property type="molecule type" value="Genomic_DNA"/>
</dbReference>
<proteinExistence type="predicted"/>
<keyword evidence="2" id="KW-0812">Transmembrane</keyword>
<accession>A0ABD1YUB5</accession>
<feature type="region of interest" description="Disordered" evidence="1">
    <location>
        <begin position="96"/>
        <end position="119"/>
    </location>
</feature>
<gene>
    <name evidence="3" type="ORF">R1flu_004776</name>
</gene>
<evidence type="ECO:0000256" key="2">
    <source>
        <dbReference type="SAM" id="Phobius"/>
    </source>
</evidence>
<reference evidence="3 4" key="1">
    <citation type="submission" date="2024-09" db="EMBL/GenBank/DDBJ databases">
        <title>Chromosome-scale assembly of Riccia fluitans.</title>
        <authorList>
            <person name="Paukszto L."/>
            <person name="Sawicki J."/>
            <person name="Karawczyk K."/>
            <person name="Piernik-Szablinska J."/>
            <person name="Szczecinska M."/>
            <person name="Mazdziarz M."/>
        </authorList>
    </citation>
    <scope>NUCLEOTIDE SEQUENCE [LARGE SCALE GENOMIC DNA]</scope>
    <source>
        <strain evidence="3">Rf_01</strain>
        <tissue evidence="3">Aerial parts of the thallus</tissue>
    </source>
</reference>
<dbReference type="AlphaFoldDB" id="A0ABD1YUB5"/>
<comment type="caution">
    <text evidence="3">The sequence shown here is derived from an EMBL/GenBank/DDBJ whole genome shotgun (WGS) entry which is preliminary data.</text>
</comment>
<dbReference type="Proteomes" id="UP001605036">
    <property type="component" value="Unassembled WGS sequence"/>
</dbReference>
<feature type="compositionally biased region" description="Polar residues" evidence="1">
    <location>
        <begin position="100"/>
        <end position="118"/>
    </location>
</feature>
<evidence type="ECO:0000313" key="3">
    <source>
        <dbReference type="EMBL" id="KAL2633297.1"/>
    </source>
</evidence>
<name>A0ABD1YUB5_9MARC</name>
<keyword evidence="2" id="KW-1133">Transmembrane helix</keyword>
<organism evidence="3 4">
    <name type="scientific">Riccia fluitans</name>
    <dbReference type="NCBI Taxonomy" id="41844"/>
    <lineage>
        <taxon>Eukaryota</taxon>
        <taxon>Viridiplantae</taxon>
        <taxon>Streptophyta</taxon>
        <taxon>Embryophyta</taxon>
        <taxon>Marchantiophyta</taxon>
        <taxon>Marchantiopsida</taxon>
        <taxon>Marchantiidae</taxon>
        <taxon>Marchantiales</taxon>
        <taxon>Ricciaceae</taxon>
        <taxon>Riccia</taxon>
    </lineage>
</organism>
<evidence type="ECO:0000256" key="1">
    <source>
        <dbReference type="SAM" id="MobiDB-lite"/>
    </source>
</evidence>
<sequence>MDMRRRRHRETAILDSFKCGICRREAADAECCCRGLLSRTQCHRSHIGKQGSMERVAQSDREGATFRTLTRKIVLAMNVMPTELIGRRSSQVRRPFGRNSEVNLSNPQRKSVLSMNHSSDTRKNWIANTQRPTADLGSERLYSKPENACLAEGRAYDFSSWLSRAMVLRACREWLAIISLRGSLLMWGCHVGFPTQVLALSLLRRYDALDAFDIFECFVFFACYASSCIDSFVRCGSLLMWPYQPSFPPMWPSARDPVGFSSNPVQFSASLAIRAPISLLFLFHGGFAGLVMNVLALRVLGPRALPRWPLLARLARLVAVPTVRRFRS</sequence>
<evidence type="ECO:0000313" key="4">
    <source>
        <dbReference type="Proteomes" id="UP001605036"/>
    </source>
</evidence>